<protein>
    <recommendedName>
        <fullName evidence="3">Zyg-1 polo box domain-containing protein</fullName>
    </recommendedName>
</protein>
<dbReference type="Proteomes" id="UP000024635">
    <property type="component" value="Unassembled WGS sequence"/>
</dbReference>
<name>A0A016TVH4_9BILA</name>
<keyword evidence="2" id="KW-1185">Reference proteome</keyword>
<sequence length="168" mass="19070">MTVFNVGMGRISLHIIPYIIPYYPVYIPYYILVVLQNFRDSGASPRTPALSEARVPLATKNSQTQSLLTQRSAPATIGAYKNASVESFRGHHDTMRFKINRNNEVCSVESPDGRYLRVSSVSKSKFIFRAQPGAVEQRFHVDDSPYPKGARELYDCLIAEIKRRERLS</sequence>
<accession>A0A016TVH4</accession>
<evidence type="ECO:0000313" key="2">
    <source>
        <dbReference type="Proteomes" id="UP000024635"/>
    </source>
</evidence>
<dbReference type="OrthoDB" id="5798121at2759"/>
<reference evidence="2" key="1">
    <citation type="journal article" date="2015" name="Nat. Genet.">
        <title>The genome and transcriptome of the zoonotic hookworm Ancylostoma ceylanicum identify infection-specific gene families.</title>
        <authorList>
            <person name="Schwarz E.M."/>
            <person name="Hu Y."/>
            <person name="Antoshechkin I."/>
            <person name="Miller M.M."/>
            <person name="Sternberg P.W."/>
            <person name="Aroian R.V."/>
        </authorList>
    </citation>
    <scope>NUCLEOTIDE SEQUENCE</scope>
    <source>
        <strain evidence="2">HY135</strain>
    </source>
</reference>
<evidence type="ECO:0008006" key="3">
    <source>
        <dbReference type="Google" id="ProtNLM"/>
    </source>
</evidence>
<organism evidence="1 2">
    <name type="scientific">Ancylostoma ceylanicum</name>
    <dbReference type="NCBI Taxonomy" id="53326"/>
    <lineage>
        <taxon>Eukaryota</taxon>
        <taxon>Metazoa</taxon>
        <taxon>Ecdysozoa</taxon>
        <taxon>Nematoda</taxon>
        <taxon>Chromadorea</taxon>
        <taxon>Rhabditida</taxon>
        <taxon>Rhabditina</taxon>
        <taxon>Rhabditomorpha</taxon>
        <taxon>Strongyloidea</taxon>
        <taxon>Ancylostomatidae</taxon>
        <taxon>Ancylostomatinae</taxon>
        <taxon>Ancylostoma</taxon>
    </lineage>
</organism>
<proteinExistence type="predicted"/>
<gene>
    <name evidence="1" type="primary">Acey_s0076.g1028</name>
    <name evidence="1" type="ORF">Y032_0076g1028</name>
</gene>
<comment type="caution">
    <text evidence="1">The sequence shown here is derived from an EMBL/GenBank/DDBJ whole genome shotgun (WGS) entry which is preliminary data.</text>
</comment>
<dbReference type="AlphaFoldDB" id="A0A016TVH4"/>
<dbReference type="EMBL" id="JARK01001412">
    <property type="protein sequence ID" value="EYC06378.1"/>
    <property type="molecule type" value="Genomic_DNA"/>
</dbReference>
<evidence type="ECO:0000313" key="1">
    <source>
        <dbReference type="EMBL" id="EYC06378.1"/>
    </source>
</evidence>